<protein>
    <submittedName>
        <fullName evidence="1">Uncharacterized protein</fullName>
    </submittedName>
</protein>
<organism evidence="1">
    <name type="scientific">Candidatus Kentrum sp. LPFa</name>
    <dbReference type="NCBI Taxonomy" id="2126335"/>
    <lineage>
        <taxon>Bacteria</taxon>
        <taxon>Pseudomonadati</taxon>
        <taxon>Pseudomonadota</taxon>
        <taxon>Gammaproteobacteria</taxon>
        <taxon>Candidatus Kentrum</taxon>
    </lineage>
</organism>
<reference evidence="1" key="1">
    <citation type="submission" date="2019-02" db="EMBL/GenBank/DDBJ databases">
        <authorList>
            <person name="Gruber-Vodicka R. H."/>
            <person name="Seah K. B. B."/>
        </authorList>
    </citation>
    <scope>NUCLEOTIDE SEQUENCE</scope>
    <source>
        <strain evidence="1">BECK_S312</strain>
    </source>
</reference>
<dbReference type="AlphaFoldDB" id="A0A450XH77"/>
<name>A0A450XH77_9GAMM</name>
<evidence type="ECO:0000313" key="1">
    <source>
        <dbReference type="EMBL" id="VFK28528.1"/>
    </source>
</evidence>
<accession>A0A450XH77</accession>
<sequence>MIAIQLLWEEYVATHGTAAYQYSRFCDLYRQWRQQQKRSMRQQHFAGEKP</sequence>
<gene>
    <name evidence="1" type="ORF">BECKLPF1236A_GA0070988_106642</name>
</gene>
<proteinExistence type="predicted"/>
<dbReference type="EMBL" id="CAADFM010000664">
    <property type="protein sequence ID" value="VFK28528.1"/>
    <property type="molecule type" value="Genomic_DNA"/>
</dbReference>